<evidence type="ECO:0000313" key="4">
    <source>
        <dbReference type="Proteomes" id="UP000830835"/>
    </source>
</evidence>
<protein>
    <submittedName>
        <fullName evidence="3">Transposase</fullName>
    </submittedName>
</protein>
<proteinExistence type="predicted"/>
<evidence type="ECO:0000259" key="2">
    <source>
        <dbReference type="Pfam" id="PF07282"/>
    </source>
</evidence>
<dbReference type="Proteomes" id="UP000830835">
    <property type="component" value="Unassembled WGS sequence"/>
</dbReference>
<accession>A0ABT0C9R4</accession>
<evidence type="ECO:0000256" key="1">
    <source>
        <dbReference type="ARBA" id="ARBA00023125"/>
    </source>
</evidence>
<comment type="caution">
    <text evidence="3">The sequence shown here is derived from an EMBL/GenBank/DDBJ whole genome shotgun (WGS) entry which is preliminary data.</text>
</comment>
<organism evidence="3 4">
    <name type="scientific">Thermostichus vulcanus str. 'Rupite'</name>
    <dbReference type="NCBI Taxonomy" id="2813851"/>
    <lineage>
        <taxon>Bacteria</taxon>
        <taxon>Bacillati</taxon>
        <taxon>Cyanobacteriota</taxon>
        <taxon>Cyanophyceae</taxon>
        <taxon>Thermostichales</taxon>
        <taxon>Thermostichaceae</taxon>
        <taxon>Thermostichus</taxon>
    </lineage>
</organism>
<keyword evidence="4" id="KW-1185">Reference proteome</keyword>
<gene>
    <name evidence="3" type="ORF">JX360_06335</name>
</gene>
<reference evidence="3" key="1">
    <citation type="submission" date="2021-02" db="EMBL/GenBank/DDBJ databases">
        <title>The CRISPR/cas machinery reduction and long-range gene transfer in the hot spring cyanobacterium Synechococcus.</title>
        <authorList>
            <person name="Dvorak P."/>
            <person name="Jahodarova E."/>
            <person name="Hasler P."/>
            <person name="Poulickova A."/>
        </authorList>
    </citation>
    <scope>NUCLEOTIDE SEQUENCE</scope>
    <source>
        <strain evidence="3">Rupite</strain>
    </source>
</reference>
<dbReference type="Pfam" id="PF07282">
    <property type="entry name" value="Cas12f1-like_TNB"/>
    <property type="match status" value="1"/>
</dbReference>
<dbReference type="InterPro" id="IPR010095">
    <property type="entry name" value="Cas12f1-like_TNB"/>
</dbReference>
<keyword evidence="1" id="KW-0238">DNA-binding</keyword>
<dbReference type="EMBL" id="JAFIRA010000011">
    <property type="protein sequence ID" value="MCJ2542526.1"/>
    <property type="molecule type" value="Genomic_DNA"/>
</dbReference>
<feature type="domain" description="Cas12f1-like TNB" evidence="2">
    <location>
        <begin position="57"/>
        <end position="122"/>
    </location>
</feature>
<evidence type="ECO:0000313" key="3">
    <source>
        <dbReference type="EMBL" id="MCJ2542526.1"/>
    </source>
</evidence>
<name>A0ABT0C9R4_THEVL</name>
<sequence length="170" mass="19105">MSRQRKDWAVKPARALVMSNDFIAYENLQVRNMVRNSRLAKSMALRAVRSTISDAAWSLFVDWVKYYARIFGKVQQPVPAQNTTVDCFDCKQPVQKTLSTRTHICPHCGSVRCRDENAAWNILEKGLRLAGLSTVGHTGINASGQNDHYPSQAIVLRTTRRVIDLDKSAG</sequence>